<dbReference type="InterPro" id="IPR050300">
    <property type="entry name" value="GDXG_lipolytic_enzyme"/>
</dbReference>
<dbReference type="GO" id="GO:0004806">
    <property type="term" value="F:triacylglycerol lipase activity"/>
    <property type="evidence" value="ECO:0007669"/>
    <property type="project" value="UniProtKB-EC"/>
</dbReference>
<feature type="domain" description="Alpha/beta hydrolase fold-3" evidence="2">
    <location>
        <begin position="72"/>
        <end position="200"/>
    </location>
</feature>
<gene>
    <name evidence="3" type="ORF">H4687_000200</name>
</gene>
<evidence type="ECO:0000313" key="3">
    <source>
        <dbReference type="EMBL" id="MBE1594071.1"/>
    </source>
</evidence>
<evidence type="ECO:0000259" key="2">
    <source>
        <dbReference type="Pfam" id="PF07859"/>
    </source>
</evidence>
<proteinExistence type="predicted"/>
<dbReference type="PANTHER" id="PTHR48081:SF33">
    <property type="entry name" value="KYNURENINE FORMAMIDASE"/>
    <property type="match status" value="1"/>
</dbReference>
<dbReference type="PANTHER" id="PTHR48081">
    <property type="entry name" value="AB HYDROLASE SUPERFAMILY PROTEIN C4A8.06C"/>
    <property type="match status" value="1"/>
</dbReference>
<accession>A0A8I0NV08</accession>
<organism evidence="3 4">
    <name type="scientific">Streptomyces stelliscabiei</name>
    <dbReference type="NCBI Taxonomy" id="146820"/>
    <lineage>
        <taxon>Bacteria</taxon>
        <taxon>Bacillati</taxon>
        <taxon>Actinomycetota</taxon>
        <taxon>Actinomycetes</taxon>
        <taxon>Kitasatosporales</taxon>
        <taxon>Streptomycetaceae</taxon>
        <taxon>Streptomyces</taxon>
    </lineage>
</organism>
<dbReference type="OrthoDB" id="255603at2"/>
<dbReference type="InterPro" id="IPR029058">
    <property type="entry name" value="AB_hydrolase_fold"/>
</dbReference>
<dbReference type="GeneID" id="86824889"/>
<dbReference type="AlphaFoldDB" id="A0A8I0NV08"/>
<dbReference type="RefSeq" id="WP_050399387.1">
    <property type="nucleotide sequence ID" value="NZ_JADBGF010000001.1"/>
</dbReference>
<sequence length="286" mass="30982">MTTRHEAVIRSTPAEVTPELIQGMWALFARDHRERGYDAPVVVTDESYGTHPRQRLDVHRAFEPPAGAPVLLFAPGGGFVAGDKDTAGFPFYRHIGRWAADRGLVAVTMNYRLAPEHRWPAGAQDVADAVAWVRANIAEHGGDPERIVLVGHSAGAAHVAGYLACHGGTRPRVAAAGLLSGIYDLRELRQNELLRSYYGSDPAELPAREALPGLRDCAIPLLACVAELDPPDFHAQAEAVRDFVSSFVHVTGHNHISEIVALGVDDAPLGEPLLRFIEEYAVRSTA</sequence>
<keyword evidence="1 3" id="KW-0378">Hydrolase</keyword>
<keyword evidence="4" id="KW-1185">Reference proteome</keyword>
<comment type="caution">
    <text evidence="3">The sequence shown here is derived from an EMBL/GenBank/DDBJ whole genome shotgun (WGS) entry which is preliminary data.</text>
</comment>
<reference evidence="3 4" key="1">
    <citation type="submission" date="2020-10" db="EMBL/GenBank/DDBJ databases">
        <title>Sequencing the genomes of 1000 actinobacteria strains.</title>
        <authorList>
            <person name="Klenk H.-P."/>
        </authorList>
    </citation>
    <scope>NUCLEOTIDE SEQUENCE [LARGE SCALE GENOMIC DNA]</scope>
    <source>
        <strain evidence="3 4">DSM 41803</strain>
    </source>
</reference>
<dbReference type="Pfam" id="PF07859">
    <property type="entry name" value="Abhydrolase_3"/>
    <property type="match status" value="1"/>
</dbReference>
<name>A0A8I0NV08_9ACTN</name>
<dbReference type="SUPFAM" id="SSF53474">
    <property type="entry name" value="alpha/beta-Hydrolases"/>
    <property type="match status" value="1"/>
</dbReference>
<dbReference type="InterPro" id="IPR013094">
    <property type="entry name" value="AB_hydrolase_3"/>
</dbReference>
<dbReference type="EC" id="3.1.1.3" evidence="3"/>
<protein>
    <submittedName>
        <fullName evidence="3">Triacylglycerol lipase</fullName>
        <ecNumber evidence="3">3.1.1.3</ecNumber>
    </submittedName>
</protein>
<dbReference type="EMBL" id="JADBGF010000001">
    <property type="protein sequence ID" value="MBE1594071.1"/>
    <property type="molecule type" value="Genomic_DNA"/>
</dbReference>
<dbReference type="Proteomes" id="UP000629287">
    <property type="component" value="Unassembled WGS sequence"/>
</dbReference>
<evidence type="ECO:0000313" key="4">
    <source>
        <dbReference type="Proteomes" id="UP000629287"/>
    </source>
</evidence>
<evidence type="ECO:0000256" key="1">
    <source>
        <dbReference type="ARBA" id="ARBA00022801"/>
    </source>
</evidence>
<dbReference type="Gene3D" id="3.40.50.1820">
    <property type="entry name" value="alpha/beta hydrolase"/>
    <property type="match status" value="1"/>
</dbReference>